<keyword evidence="2" id="KW-1185">Reference proteome</keyword>
<feature type="region of interest" description="Disordered" evidence="1">
    <location>
        <begin position="32"/>
        <end position="51"/>
    </location>
</feature>
<evidence type="ECO:0000313" key="3">
    <source>
        <dbReference type="WBParaSite" id="Gr19_v10_g8409.t1"/>
    </source>
</evidence>
<sequence length="73" mass="7882">MELHRGDNSKSHPHSAGRLIIMAFANRARTSAPEGISGAQTAGGGGHGERKEGTNVFCVFRWTDVTNGHFFIE</sequence>
<dbReference type="WBParaSite" id="Gr19_v10_g8409.t1">
    <property type="protein sequence ID" value="Gr19_v10_g8409.t1"/>
    <property type="gene ID" value="Gr19_v10_g8409"/>
</dbReference>
<protein>
    <submittedName>
        <fullName evidence="3">Uncharacterized protein</fullName>
    </submittedName>
</protein>
<organism evidence="2 3">
    <name type="scientific">Globodera rostochiensis</name>
    <name type="common">Golden nematode worm</name>
    <name type="synonym">Heterodera rostochiensis</name>
    <dbReference type="NCBI Taxonomy" id="31243"/>
    <lineage>
        <taxon>Eukaryota</taxon>
        <taxon>Metazoa</taxon>
        <taxon>Ecdysozoa</taxon>
        <taxon>Nematoda</taxon>
        <taxon>Chromadorea</taxon>
        <taxon>Rhabditida</taxon>
        <taxon>Tylenchina</taxon>
        <taxon>Tylenchomorpha</taxon>
        <taxon>Tylenchoidea</taxon>
        <taxon>Heteroderidae</taxon>
        <taxon>Heteroderinae</taxon>
        <taxon>Globodera</taxon>
    </lineage>
</organism>
<proteinExistence type="predicted"/>
<evidence type="ECO:0000313" key="2">
    <source>
        <dbReference type="Proteomes" id="UP000887572"/>
    </source>
</evidence>
<name>A0A914IBQ6_GLORO</name>
<dbReference type="AlphaFoldDB" id="A0A914IBQ6"/>
<reference evidence="3" key="1">
    <citation type="submission" date="2022-11" db="UniProtKB">
        <authorList>
            <consortium name="WormBaseParasite"/>
        </authorList>
    </citation>
    <scope>IDENTIFICATION</scope>
</reference>
<dbReference type="Proteomes" id="UP000887572">
    <property type="component" value="Unplaced"/>
</dbReference>
<accession>A0A914IBQ6</accession>
<evidence type="ECO:0000256" key="1">
    <source>
        <dbReference type="SAM" id="MobiDB-lite"/>
    </source>
</evidence>